<dbReference type="Gene3D" id="3.10.105.10">
    <property type="entry name" value="Dipeptide-binding Protein, Domain 3"/>
    <property type="match status" value="1"/>
</dbReference>
<protein>
    <submittedName>
        <fullName evidence="2">Peptide ABC transporter substrate-binding protein</fullName>
    </submittedName>
</protein>
<dbReference type="Pfam" id="PF00496">
    <property type="entry name" value="SBP_bac_5"/>
    <property type="match status" value="1"/>
</dbReference>
<organism evidence="2 3">
    <name type="scientific">Fusibacter bizertensis</name>
    <dbReference type="NCBI Taxonomy" id="1488331"/>
    <lineage>
        <taxon>Bacteria</taxon>
        <taxon>Bacillati</taxon>
        <taxon>Bacillota</taxon>
        <taxon>Clostridia</taxon>
        <taxon>Eubacteriales</taxon>
        <taxon>Eubacteriales Family XII. Incertae Sedis</taxon>
        <taxon>Fusibacter</taxon>
    </lineage>
</organism>
<evidence type="ECO:0000259" key="1">
    <source>
        <dbReference type="Pfam" id="PF00496"/>
    </source>
</evidence>
<dbReference type="EMBL" id="JARYZI010000001">
    <property type="protein sequence ID" value="MDH8676794.1"/>
    <property type="molecule type" value="Genomic_DNA"/>
</dbReference>
<dbReference type="Gene3D" id="3.40.190.10">
    <property type="entry name" value="Periplasmic binding protein-like II"/>
    <property type="match status" value="1"/>
</dbReference>
<dbReference type="InterPro" id="IPR000914">
    <property type="entry name" value="SBP_5_dom"/>
</dbReference>
<comment type="caution">
    <text evidence="2">The sequence shown here is derived from an EMBL/GenBank/DDBJ whole genome shotgun (WGS) entry which is preliminary data.</text>
</comment>
<proteinExistence type="predicted"/>
<accession>A0ABT6N8Q7</accession>
<name>A0ABT6N8Q7_9FIRM</name>
<evidence type="ECO:0000313" key="2">
    <source>
        <dbReference type="EMBL" id="MDH8676794.1"/>
    </source>
</evidence>
<reference evidence="2 3" key="1">
    <citation type="submission" date="2023-04" db="EMBL/GenBank/DDBJ databases">
        <title>Fusibacter bizertensis strain WBS, isolated from littoral bottom sediments of the Arctic seas - biochemical and genomic analysis.</title>
        <authorList>
            <person name="Brioukhanov A.L."/>
        </authorList>
    </citation>
    <scope>NUCLEOTIDE SEQUENCE [LARGE SCALE GENOMIC DNA]</scope>
    <source>
        <strain evidence="2 3">WBS</strain>
    </source>
</reference>
<dbReference type="InterPro" id="IPR030678">
    <property type="entry name" value="Peptide/Ni-bd"/>
</dbReference>
<gene>
    <name evidence="2" type="ORF">QE109_01480</name>
</gene>
<dbReference type="SUPFAM" id="SSF53850">
    <property type="entry name" value="Periplasmic binding protein-like II"/>
    <property type="match status" value="1"/>
</dbReference>
<feature type="domain" description="Solute-binding protein family 5" evidence="1">
    <location>
        <begin position="82"/>
        <end position="467"/>
    </location>
</feature>
<dbReference type="InterPro" id="IPR039424">
    <property type="entry name" value="SBP_5"/>
</dbReference>
<dbReference type="Gene3D" id="3.90.76.10">
    <property type="entry name" value="Dipeptide-binding Protein, Domain 1"/>
    <property type="match status" value="1"/>
</dbReference>
<dbReference type="PANTHER" id="PTHR30290">
    <property type="entry name" value="PERIPLASMIC BINDING COMPONENT OF ABC TRANSPORTER"/>
    <property type="match status" value="1"/>
</dbReference>
<dbReference type="Proteomes" id="UP001158045">
    <property type="component" value="Unassembled WGS sequence"/>
</dbReference>
<dbReference type="RefSeq" id="WP_281092593.1">
    <property type="nucleotide sequence ID" value="NZ_JARYZI010000001.1"/>
</dbReference>
<evidence type="ECO:0000313" key="3">
    <source>
        <dbReference type="Proteomes" id="UP001158045"/>
    </source>
</evidence>
<dbReference type="PIRSF" id="PIRSF002741">
    <property type="entry name" value="MppA"/>
    <property type="match status" value="1"/>
</dbReference>
<keyword evidence="3" id="KW-1185">Reference proteome</keyword>
<sequence>MRHFNLVILMVVILSLVIWGIVSLDTTAKTVKLERAIIDQKILNFNLGSAPATLDPQLNKDLYGGSLINNMFEGLFRRVDHQIVPAIAKNYTLSADQLTYTFYLKPSNWSDGTPVTAHDFEYAWKRAIDPSLVSEYAYQLFFIEGAEDYYRDKTTKENVGINALDDYTLEVKLMAPTPYFIDLLTSFTYMPCKEDVVQDSNDGSWMTQPETAISNGPFKLRNYTTGDQIVLEKNQEYWDAENVHLDLINVYMINDSTTAMTAFESTELDIIDSVPIAEIPKLMTEAAEFYVEPSLATAYYLFNVSVKPLDDIRVRQALSIAVNRRQLVDTVTKAGEIPAVGITPPGLEDAMGDDFHQVAGNYLIDTERAEVERAKALLAEAGFDGGKGFPELEILYNTSETNELLAAAIQEMWQKTLNIKVKLVNQEFAVFQSSKRLKNFQIARGSWFGDFADPLAMLEIFTSNTPINTTGWKNEGFDLLIEKAKTATGQARYELLYKAQEILMTELPIMPLYYYSDVFMVSKKIIGFEKTAMGLWYFGKTDIIKLEN</sequence>
<dbReference type="CDD" id="cd08504">
    <property type="entry name" value="PBP2_OppA"/>
    <property type="match status" value="1"/>
</dbReference>
<dbReference type="PANTHER" id="PTHR30290:SF79">
    <property type="entry name" value="DIPEPTIDE-BINDING PROTEIN DPPE"/>
    <property type="match status" value="1"/>
</dbReference>